<dbReference type="Gene3D" id="3.40.50.1820">
    <property type="entry name" value="alpha/beta hydrolase"/>
    <property type="match status" value="1"/>
</dbReference>
<organism evidence="3 4">
    <name type="scientific">Metarhizium robertsii</name>
    <dbReference type="NCBI Taxonomy" id="568076"/>
    <lineage>
        <taxon>Eukaryota</taxon>
        <taxon>Fungi</taxon>
        <taxon>Dikarya</taxon>
        <taxon>Ascomycota</taxon>
        <taxon>Pezizomycotina</taxon>
        <taxon>Sordariomycetes</taxon>
        <taxon>Hypocreomycetidae</taxon>
        <taxon>Hypocreales</taxon>
        <taxon>Clavicipitaceae</taxon>
        <taxon>Metarhizium</taxon>
    </lineage>
</organism>
<dbReference type="InterPro" id="IPR050300">
    <property type="entry name" value="GDXG_lipolytic_enzyme"/>
</dbReference>
<dbReference type="PANTHER" id="PTHR48081:SF8">
    <property type="entry name" value="ALPHA_BETA HYDROLASE FOLD-3 DOMAIN-CONTAINING PROTEIN-RELATED"/>
    <property type="match status" value="1"/>
</dbReference>
<keyword evidence="1" id="KW-0378">Hydrolase</keyword>
<dbReference type="GO" id="GO:0016787">
    <property type="term" value="F:hydrolase activity"/>
    <property type="evidence" value="ECO:0007669"/>
    <property type="project" value="UniProtKB-KW"/>
</dbReference>
<dbReference type="Pfam" id="PF07859">
    <property type="entry name" value="Abhydrolase_3"/>
    <property type="match status" value="1"/>
</dbReference>
<dbReference type="EMBL" id="JELW01000002">
    <property type="protein sequence ID" value="EXV04239.1"/>
    <property type="molecule type" value="Genomic_DNA"/>
</dbReference>
<dbReference type="InterPro" id="IPR013094">
    <property type="entry name" value="AB_hydrolase_3"/>
</dbReference>
<dbReference type="AlphaFoldDB" id="A0A0A1V242"/>
<dbReference type="SUPFAM" id="SSF53474">
    <property type="entry name" value="alpha/beta-Hydrolases"/>
    <property type="match status" value="1"/>
</dbReference>
<name>A0A0A1V242_9HYPO</name>
<evidence type="ECO:0000313" key="3">
    <source>
        <dbReference type="EMBL" id="EXV04239.1"/>
    </source>
</evidence>
<proteinExistence type="predicted"/>
<sequence>MAAVAASDPPNSSLEATLRESIARLAEAEKMGLQENKNSSIIEAVDQDYIQGISKPPYANTALADPFDEKIARKWVDEVIMKFPRGPPADCHRRPLAKIAIKNVSITYGSDDATFRVRVYVPAAEDMQSVPSRPALIMYHGGGWIHGYPEVDEGKAIVINVDYRLAPEHKFPLPLNDCYQAVQWTLDHAQEYGIDTARIAIWGCSAGGNLAAAVALRDAEEHEESRIRHVNLVVPATCHPQLYPMTLKADESSSNKFGAGLGTAAAAILIGRACRHDGEQAARLTWPIGKYAGDKSLNPHVSVLSADIPANHPPVHITVAGRDFLRDEGIAYSLRIRDAGIDSQLDVVPGVPHGLLFPPTTHVARQFFRNQARILDYALNSL</sequence>
<evidence type="ECO:0000313" key="4">
    <source>
        <dbReference type="Proteomes" id="UP000030151"/>
    </source>
</evidence>
<evidence type="ECO:0000259" key="2">
    <source>
        <dbReference type="Pfam" id="PF07859"/>
    </source>
</evidence>
<dbReference type="InterPro" id="IPR029058">
    <property type="entry name" value="AB_hydrolase_fold"/>
</dbReference>
<dbReference type="OrthoDB" id="408631at2759"/>
<dbReference type="HOGENOM" id="CLU_012494_6_4_1"/>
<reference evidence="3 4" key="1">
    <citation type="submission" date="2014-02" db="EMBL/GenBank/DDBJ databases">
        <title>The genome sequence of the entomopathogenic fungus Metarhizium robertsii ARSEF 2575.</title>
        <authorList>
            <person name="Giuliano Garisto Donzelli B."/>
            <person name="Roe B.A."/>
            <person name="Macmil S.L."/>
            <person name="Krasnoff S.B."/>
            <person name="Gibson D.M."/>
        </authorList>
    </citation>
    <scope>NUCLEOTIDE SEQUENCE [LARGE SCALE GENOMIC DNA]</scope>
    <source>
        <strain evidence="3 4">ARSEF 2575</strain>
    </source>
</reference>
<evidence type="ECO:0000256" key="1">
    <source>
        <dbReference type="ARBA" id="ARBA00022801"/>
    </source>
</evidence>
<comment type="caution">
    <text evidence="3">The sequence shown here is derived from an EMBL/GenBank/DDBJ whole genome shotgun (WGS) entry which is preliminary data.</text>
</comment>
<accession>A0A0A1V242</accession>
<dbReference type="eggNOG" id="KOG1515">
    <property type="taxonomic scope" value="Eukaryota"/>
</dbReference>
<gene>
    <name evidence="3" type="ORF">X797_001912</name>
</gene>
<protein>
    <submittedName>
        <fullName evidence="3">Hormone sensitive lipase like protein</fullName>
    </submittedName>
</protein>
<dbReference type="Proteomes" id="UP000030151">
    <property type="component" value="Unassembled WGS sequence"/>
</dbReference>
<dbReference type="PANTHER" id="PTHR48081">
    <property type="entry name" value="AB HYDROLASE SUPERFAMILY PROTEIN C4A8.06C"/>
    <property type="match status" value="1"/>
</dbReference>
<feature type="domain" description="Alpha/beta hydrolase fold-3" evidence="2">
    <location>
        <begin position="136"/>
        <end position="355"/>
    </location>
</feature>